<name>A0A8J3XDB6_9ACTN</name>
<keyword evidence="1 5" id="KW-0597">Phosphoprotein</keyword>
<dbReference type="PANTHER" id="PTHR43214:SF24">
    <property type="entry name" value="TRANSCRIPTIONAL REGULATORY PROTEIN NARL-RELATED"/>
    <property type="match status" value="1"/>
</dbReference>
<keyword evidence="2" id="KW-0805">Transcription regulation</keyword>
<evidence type="ECO:0000256" key="1">
    <source>
        <dbReference type="ARBA" id="ARBA00022553"/>
    </source>
</evidence>
<dbReference type="InterPro" id="IPR011006">
    <property type="entry name" value="CheY-like_superfamily"/>
</dbReference>
<comment type="caution">
    <text evidence="8">The sequence shown here is derived from an EMBL/GenBank/DDBJ whole genome shotgun (WGS) entry which is preliminary data.</text>
</comment>
<dbReference type="CDD" id="cd06170">
    <property type="entry name" value="LuxR_C_like"/>
    <property type="match status" value="1"/>
</dbReference>
<dbReference type="SUPFAM" id="SSF52172">
    <property type="entry name" value="CheY-like"/>
    <property type="match status" value="1"/>
</dbReference>
<dbReference type="SUPFAM" id="SSF46894">
    <property type="entry name" value="C-terminal effector domain of the bipartite response regulators"/>
    <property type="match status" value="1"/>
</dbReference>
<dbReference type="PRINTS" id="PR00038">
    <property type="entry name" value="HTHLUXR"/>
</dbReference>
<keyword evidence="3 8" id="KW-0238">DNA-binding</keyword>
<keyword evidence="9" id="KW-1185">Reference proteome</keyword>
<evidence type="ECO:0000256" key="5">
    <source>
        <dbReference type="PROSITE-ProRule" id="PRU00169"/>
    </source>
</evidence>
<evidence type="ECO:0000256" key="3">
    <source>
        <dbReference type="ARBA" id="ARBA00023125"/>
    </source>
</evidence>
<dbReference type="InterPro" id="IPR000792">
    <property type="entry name" value="Tscrpt_reg_LuxR_C"/>
</dbReference>
<evidence type="ECO:0000259" key="6">
    <source>
        <dbReference type="PROSITE" id="PS50043"/>
    </source>
</evidence>
<dbReference type="PROSITE" id="PS50110">
    <property type="entry name" value="RESPONSE_REGULATORY"/>
    <property type="match status" value="1"/>
</dbReference>
<reference evidence="8 9" key="1">
    <citation type="submission" date="2021-01" db="EMBL/GenBank/DDBJ databases">
        <title>Whole genome shotgun sequence of Planotetraspora phitsanulokensis NBRC 104273.</title>
        <authorList>
            <person name="Komaki H."/>
            <person name="Tamura T."/>
        </authorList>
    </citation>
    <scope>NUCLEOTIDE SEQUENCE [LARGE SCALE GENOMIC DNA]</scope>
    <source>
        <strain evidence="8 9">NBRC 104273</strain>
    </source>
</reference>
<dbReference type="PROSITE" id="PS00622">
    <property type="entry name" value="HTH_LUXR_1"/>
    <property type="match status" value="1"/>
</dbReference>
<evidence type="ECO:0000259" key="7">
    <source>
        <dbReference type="PROSITE" id="PS50110"/>
    </source>
</evidence>
<dbReference type="PANTHER" id="PTHR43214">
    <property type="entry name" value="TWO-COMPONENT RESPONSE REGULATOR"/>
    <property type="match status" value="1"/>
</dbReference>
<dbReference type="Pfam" id="PF00196">
    <property type="entry name" value="GerE"/>
    <property type="match status" value="1"/>
</dbReference>
<dbReference type="PROSITE" id="PS50043">
    <property type="entry name" value="HTH_LUXR_2"/>
    <property type="match status" value="1"/>
</dbReference>
<dbReference type="CDD" id="cd17535">
    <property type="entry name" value="REC_NarL-like"/>
    <property type="match status" value="1"/>
</dbReference>
<dbReference type="Proteomes" id="UP000622547">
    <property type="component" value="Unassembled WGS sequence"/>
</dbReference>
<dbReference type="GO" id="GO:0000160">
    <property type="term" value="P:phosphorelay signal transduction system"/>
    <property type="evidence" value="ECO:0007669"/>
    <property type="project" value="InterPro"/>
</dbReference>
<proteinExistence type="predicted"/>
<dbReference type="InterPro" id="IPR001789">
    <property type="entry name" value="Sig_transdc_resp-reg_receiver"/>
</dbReference>
<dbReference type="SMART" id="SM00421">
    <property type="entry name" value="HTH_LUXR"/>
    <property type="match status" value="1"/>
</dbReference>
<dbReference type="InterPro" id="IPR039420">
    <property type="entry name" value="WalR-like"/>
</dbReference>
<feature type="domain" description="HTH luxR-type" evidence="6">
    <location>
        <begin position="165"/>
        <end position="230"/>
    </location>
</feature>
<evidence type="ECO:0000313" key="8">
    <source>
        <dbReference type="EMBL" id="GII37102.1"/>
    </source>
</evidence>
<dbReference type="EMBL" id="BOOP01000008">
    <property type="protein sequence ID" value="GII37102.1"/>
    <property type="molecule type" value="Genomic_DNA"/>
</dbReference>
<evidence type="ECO:0000313" key="9">
    <source>
        <dbReference type="Proteomes" id="UP000622547"/>
    </source>
</evidence>
<feature type="domain" description="Response regulatory" evidence="7">
    <location>
        <begin position="18"/>
        <end position="136"/>
    </location>
</feature>
<dbReference type="SMART" id="SM00448">
    <property type="entry name" value="REC"/>
    <property type="match status" value="1"/>
</dbReference>
<dbReference type="InterPro" id="IPR016032">
    <property type="entry name" value="Sig_transdc_resp-reg_C-effctor"/>
</dbReference>
<organism evidence="8 9">
    <name type="scientific">Planotetraspora phitsanulokensis</name>
    <dbReference type="NCBI Taxonomy" id="575192"/>
    <lineage>
        <taxon>Bacteria</taxon>
        <taxon>Bacillati</taxon>
        <taxon>Actinomycetota</taxon>
        <taxon>Actinomycetes</taxon>
        <taxon>Streptosporangiales</taxon>
        <taxon>Streptosporangiaceae</taxon>
        <taxon>Planotetraspora</taxon>
    </lineage>
</organism>
<sequence length="239" mass="25419">MTGTMPASPASAATAPTRVVLADDQELIRAGLRLVIDRAPGLTVVGEAANGHDAVRVAREARADVVLMDIRMPGLDGLAATRRIAADDSLAGVRVLILTTFEIDEYVFEALRSGASGFLGKSARPDALIDAIRTVARGDALLSPSATRGLIARFLTLHDREPVRPSPLLATLTDREREVVALVADGMSNTDIARQLTLSPLTVKTHANHAMTKLGARDRAQLVVLAYQTGLVRAPRPRP</sequence>
<gene>
    <name evidence="8" type="ORF">Pph01_21050</name>
</gene>
<keyword evidence="4" id="KW-0804">Transcription</keyword>
<dbReference type="GO" id="GO:0003677">
    <property type="term" value="F:DNA binding"/>
    <property type="evidence" value="ECO:0007669"/>
    <property type="project" value="UniProtKB-KW"/>
</dbReference>
<dbReference type="AlphaFoldDB" id="A0A8J3XDB6"/>
<dbReference type="GO" id="GO:0006355">
    <property type="term" value="P:regulation of DNA-templated transcription"/>
    <property type="evidence" value="ECO:0007669"/>
    <property type="project" value="InterPro"/>
</dbReference>
<evidence type="ECO:0000256" key="2">
    <source>
        <dbReference type="ARBA" id="ARBA00023015"/>
    </source>
</evidence>
<dbReference type="Pfam" id="PF00072">
    <property type="entry name" value="Response_reg"/>
    <property type="match status" value="1"/>
</dbReference>
<feature type="modified residue" description="4-aspartylphosphate" evidence="5">
    <location>
        <position position="69"/>
    </location>
</feature>
<dbReference type="InterPro" id="IPR058245">
    <property type="entry name" value="NreC/VraR/RcsB-like_REC"/>
</dbReference>
<dbReference type="Gene3D" id="3.40.50.2300">
    <property type="match status" value="1"/>
</dbReference>
<accession>A0A8J3XDB6</accession>
<protein>
    <submittedName>
        <fullName evidence="8">DNA-binding response regulator</fullName>
    </submittedName>
</protein>
<evidence type="ECO:0000256" key="4">
    <source>
        <dbReference type="ARBA" id="ARBA00023163"/>
    </source>
</evidence>